<accession>A0AAD8AJ54</accession>
<feature type="non-terminal residue" evidence="1">
    <location>
        <position position="116"/>
    </location>
</feature>
<proteinExistence type="predicted"/>
<feature type="non-terminal residue" evidence="1">
    <location>
        <position position="1"/>
    </location>
</feature>
<sequence>ICRLLAGSLTPRAVIVRSKTTLFFITEDNEATQDVDFRTPFRLRIFDIDRLHSHSILFLNFFLQNHYGSFFYQCLYWSEAWIMVKVDRAHPHLHPARRFKILSCFEYWVRQGHSSI</sequence>
<name>A0AAD8AJ54_DIPPU</name>
<organism evidence="1 2">
    <name type="scientific">Diploptera punctata</name>
    <name type="common">Pacific beetle cockroach</name>
    <dbReference type="NCBI Taxonomy" id="6984"/>
    <lineage>
        <taxon>Eukaryota</taxon>
        <taxon>Metazoa</taxon>
        <taxon>Ecdysozoa</taxon>
        <taxon>Arthropoda</taxon>
        <taxon>Hexapoda</taxon>
        <taxon>Insecta</taxon>
        <taxon>Pterygota</taxon>
        <taxon>Neoptera</taxon>
        <taxon>Polyneoptera</taxon>
        <taxon>Dictyoptera</taxon>
        <taxon>Blattodea</taxon>
        <taxon>Blaberoidea</taxon>
        <taxon>Blaberidae</taxon>
        <taxon>Diplopterinae</taxon>
        <taxon>Diploptera</taxon>
    </lineage>
</organism>
<keyword evidence="2" id="KW-1185">Reference proteome</keyword>
<evidence type="ECO:0000313" key="2">
    <source>
        <dbReference type="Proteomes" id="UP001233999"/>
    </source>
</evidence>
<reference evidence="1" key="2">
    <citation type="submission" date="2023-05" db="EMBL/GenBank/DDBJ databases">
        <authorList>
            <person name="Fouks B."/>
        </authorList>
    </citation>
    <scope>NUCLEOTIDE SEQUENCE</scope>
    <source>
        <strain evidence="1">Stay&amp;Tobe</strain>
        <tissue evidence="1">Testes</tissue>
    </source>
</reference>
<dbReference type="Proteomes" id="UP001233999">
    <property type="component" value="Unassembled WGS sequence"/>
</dbReference>
<dbReference type="AlphaFoldDB" id="A0AAD8AJ54"/>
<dbReference type="EMBL" id="JASPKZ010000460">
    <property type="protein sequence ID" value="KAJ9600004.1"/>
    <property type="molecule type" value="Genomic_DNA"/>
</dbReference>
<protein>
    <submittedName>
        <fullName evidence="1">Uncharacterized protein</fullName>
    </submittedName>
</protein>
<evidence type="ECO:0000313" key="1">
    <source>
        <dbReference type="EMBL" id="KAJ9600004.1"/>
    </source>
</evidence>
<reference evidence="1" key="1">
    <citation type="journal article" date="2023" name="IScience">
        <title>Live-bearing cockroach genome reveals convergent evolutionary mechanisms linked to viviparity in insects and beyond.</title>
        <authorList>
            <person name="Fouks B."/>
            <person name="Harrison M.C."/>
            <person name="Mikhailova A.A."/>
            <person name="Marchal E."/>
            <person name="English S."/>
            <person name="Carruthers M."/>
            <person name="Jennings E.C."/>
            <person name="Chiamaka E.L."/>
            <person name="Frigard R.A."/>
            <person name="Pippel M."/>
            <person name="Attardo G.M."/>
            <person name="Benoit J.B."/>
            <person name="Bornberg-Bauer E."/>
            <person name="Tobe S.S."/>
        </authorList>
    </citation>
    <scope>NUCLEOTIDE SEQUENCE</scope>
    <source>
        <strain evidence="1">Stay&amp;Tobe</strain>
    </source>
</reference>
<gene>
    <name evidence="1" type="ORF">L9F63_009714</name>
</gene>
<comment type="caution">
    <text evidence="1">The sequence shown here is derived from an EMBL/GenBank/DDBJ whole genome shotgun (WGS) entry which is preliminary data.</text>
</comment>